<geneLocation type="plasmid" evidence="11 12">
    <name>pTT6-3</name>
</geneLocation>
<organism evidence="11 12">
    <name type="scientific">Skermanella cutis</name>
    <dbReference type="NCBI Taxonomy" id="2775420"/>
    <lineage>
        <taxon>Bacteria</taxon>
        <taxon>Pseudomonadati</taxon>
        <taxon>Pseudomonadota</taxon>
        <taxon>Alphaproteobacteria</taxon>
        <taxon>Rhodospirillales</taxon>
        <taxon>Azospirillaceae</taxon>
        <taxon>Skermanella</taxon>
    </lineage>
</organism>
<evidence type="ECO:0000256" key="3">
    <source>
        <dbReference type="ARBA" id="ARBA00022722"/>
    </source>
</evidence>
<evidence type="ECO:0000259" key="9">
    <source>
        <dbReference type="SMART" id="SM00477"/>
    </source>
</evidence>
<dbReference type="SMART" id="SM00477">
    <property type="entry name" value="NUC"/>
    <property type="match status" value="1"/>
</dbReference>
<name>A0ABX7BHJ8_9PROT</name>
<dbReference type="EC" id="3.1.30.-" evidence="8"/>
<feature type="domain" description="DNA/RNA non-specific endonuclease/pyrophosphatase/phosphodiesterase" evidence="10">
    <location>
        <begin position="66"/>
        <end position="256"/>
    </location>
</feature>
<dbReference type="EMBL" id="CP067423">
    <property type="protein sequence ID" value="QQP93870.1"/>
    <property type="molecule type" value="Genomic_DNA"/>
</dbReference>
<dbReference type="SUPFAM" id="SSF54060">
    <property type="entry name" value="His-Me finger endonucleases"/>
    <property type="match status" value="1"/>
</dbReference>
<dbReference type="SMART" id="SM00892">
    <property type="entry name" value="Endonuclease_NS"/>
    <property type="match status" value="1"/>
</dbReference>
<evidence type="ECO:0000313" key="12">
    <source>
        <dbReference type="Proteomes" id="UP000595197"/>
    </source>
</evidence>
<dbReference type="InterPro" id="IPR018524">
    <property type="entry name" value="DNA/RNA_endonuclease_AS"/>
</dbReference>
<reference evidence="11" key="1">
    <citation type="submission" date="2021-02" db="EMBL/GenBank/DDBJ databases">
        <title>Skermanella TT6 skin isolate.</title>
        <authorList>
            <person name="Lee K."/>
            <person name="Ganzorig M."/>
        </authorList>
    </citation>
    <scope>NUCLEOTIDE SEQUENCE</scope>
    <source>
        <strain evidence="11">TT6</strain>
    </source>
</reference>
<evidence type="ECO:0000256" key="6">
    <source>
        <dbReference type="ARBA" id="ARBA00022801"/>
    </source>
</evidence>
<dbReference type="InterPro" id="IPR020821">
    <property type="entry name" value="ENPP1-3/EXOG-like_nuc-like"/>
</dbReference>
<gene>
    <name evidence="11" type="ORF">IGS68_33675</name>
</gene>
<comment type="cofactor">
    <cofactor evidence="1 8">
        <name>Mg(2+)</name>
        <dbReference type="ChEBI" id="CHEBI:18420"/>
    </cofactor>
</comment>
<dbReference type="InterPro" id="IPR001604">
    <property type="entry name" value="Endo_G_ENPP1-like_dom"/>
</dbReference>
<evidence type="ECO:0000256" key="1">
    <source>
        <dbReference type="ARBA" id="ARBA00001946"/>
    </source>
</evidence>
<keyword evidence="12" id="KW-1185">Reference proteome</keyword>
<accession>A0ABX7BHJ8</accession>
<dbReference type="InterPro" id="IPR040255">
    <property type="entry name" value="Non-specific_endonuclease"/>
</dbReference>
<dbReference type="RefSeq" id="WP_201083739.1">
    <property type="nucleotide sequence ID" value="NZ_CP067423.1"/>
</dbReference>
<keyword evidence="6 8" id="KW-0378">Hydrolase</keyword>
<evidence type="ECO:0000256" key="2">
    <source>
        <dbReference type="ARBA" id="ARBA00010052"/>
    </source>
</evidence>
<keyword evidence="11" id="KW-0614">Plasmid</keyword>
<dbReference type="PANTHER" id="PTHR13966">
    <property type="entry name" value="ENDONUCLEASE RELATED"/>
    <property type="match status" value="1"/>
</dbReference>
<dbReference type="InterPro" id="IPR044929">
    <property type="entry name" value="DNA/RNA_non-sp_Endonuclease_sf"/>
</dbReference>
<evidence type="ECO:0000256" key="4">
    <source>
        <dbReference type="ARBA" id="ARBA00022723"/>
    </source>
</evidence>
<dbReference type="PROSITE" id="PS01070">
    <property type="entry name" value="NUCLEASE_NON_SPEC"/>
    <property type="match status" value="1"/>
</dbReference>
<evidence type="ECO:0000256" key="8">
    <source>
        <dbReference type="RuleBase" id="RU366055"/>
    </source>
</evidence>
<evidence type="ECO:0000256" key="5">
    <source>
        <dbReference type="ARBA" id="ARBA00022759"/>
    </source>
</evidence>
<dbReference type="Pfam" id="PF01223">
    <property type="entry name" value="Endonuclease_NS"/>
    <property type="match status" value="1"/>
</dbReference>
<evidence type="ECO:0000313" key="11">
    <source>
        <dbReference type="EMBL" id="QQP93870.1"/>
    </source>
</evidence>
<dbReference type="Proteomes" id="UP000595197">
    <property type="component" value="Plasmid pTT6-3"/>
</dbReference>
<protein>
    <recommendedName>
        <fullName evidence="8">Endonuclease</fullName>
        <ecNumber evidence="8">3.1.30.-</ecNumber>
    </recommendedName>
</protein>
<dbReference type="PANTHER" id="PTHR13966:SF5">
    <property type="entry name" value="ENDONUCLEASE G, MITOCHONDRIAL"/>
    <property type="match status" value="1"/>
</dbReference>
<comment type="similarity">
    <text evidence="2 8">Belongs to the DNA/RNA non-specific endonuclease family.</text>
</comment>
<dbReference type="GO" id="GO:0004519">
    <property type="term" value="F:endonuclease activity"/>
    <property type="evidence" value="ECO:0007669"/>
    <property type="project" value="UniProtKB-KW"/>
</dbReference>
<proteinExistence type="inferred from homology"/>
<dbReference type="InterPro" id="IPR044925">
    <property type="entry name" value="His-Me_finger_sf"/>
</dbReference>
<sequence length="295" mass="32819">MMAGFIPEQWPTSRRNPWPTSIGFITTVGVRTVSLAASTECRQFFPHGNAPDLVNPKLLPKTRAICYAAFAVLHSGITRTPLWAAEHLTPNGLDAAVATERRDTFHEESRLPPDERANLDDYARSGFDRGHLAPAADMPDEQAQHESFSLANMIPQDPQSNRGLWSGIESAMRGLARRSGELYVVSGPVFQGATLQRLRGRVLVPTHIFKAVYHPKRNQAAAYLVENGDSDQWRSVSIAELQQITGIDPFPGLARSIKDHAMALPDPKLPGRRPKHTESPWSVDTILDRLMQFMR</sequence>
<keyword evidence="7" id="KW-0460">Magnesium</keyword>
<keyword evidence="4 8" id="KW-0479">Metal-binding</keyword>
<feature type="domain" description="ENPP1-3/EXOG-like endonuclease/phosphodiesterase" evidence="9">
    <location>
        <begin position="67"/>
        <end position="256"/>
    </location>
</feature>
<evidence type="ECO:0000256" key="7">
    <source>
        <dbReference type="ARBA" id="ARBA00022842"/>
    </source>
</evidence>
<keyword evidence="3 8" id="KW-0540">Nuclease</keyword>
<keyword evidence="5 8" id="KW-0255">Endonuclease</keyword>
<evidence type="ECO:0000259" key="10">
    <source>
        <dbReference type="SMART" id="SM00892"/>
    </source>
</evidence>
<dbReference type="Gene3D" id="3.40.570.10">
    <property type="entry name" value="Extracellular Endonuclease, subunit A"/>
    <property type="match status" value="1"/>
</dbReference>
<dbReference type="CDD" id="cd00091">
    <property type="entry name" value="NUC"/>
    <property type="match status" value="1"/>
</dbReference>